<sequence>MSAEEGEFFSPEEWDRIEVAEPEVVDHFTNVSRAASIVGDLRASLRKEGFTREETFELVQMYWASELGAFD</sequence>
<accession>A0A873WEL5</accession>
<protein>
    <submittedName>
        <fullName evidence="1">Uncharacterized protein</fullName>
    </submittedName>
</protein>
<reference evidence="1" key="1">
    <citation type="submission" date="2020-07" db="EMBL/GenBank/DDBJ databases">
        <title>Complete genome sequence of Streptomyces phage Sentinel.</title>
        <authorList>
            <person name="Talcott A.F."/>
            <person name="Ramsey J."/>
            <person name="Moreland R."/>
            <person name="Hernandez I."/>
            <person name="Clark J.D."/>
            <person name="Liu M."/>
            <person name="Burrowes B."/>
        </authorList>
    </citation>
    <scope>NUCLEOTIDE SEQUENCE</scope>
</reference>
<evidence type="ECO:0000313" key="2">
    <source>
        <dbReference type="Proteomes" id="UP000663080"/>
    </source>
</evidence>
<dbReference type="EMBL" id="MT701597">
    <property type="protein sequence ID" value="QPB09870.1"/>
    <property type="molecule type" value="Genomic_DNA"/>
</dbReference>
<dbReference type="Proteomes" id="UP000663080">
    <property type="component" value="Segment"/>
</dbReference>
<gene>
    <name evidence="1" type="ORF">CPT_Sentinel_036</name>
</gene>
<proteinExistence type="predicted"/>
<evidence type="ECO:0000313" key="1">
    <source>
        <dbReference type="EMBL" id="QPB09870.1"/>
    </source>
</evidence>
<dbReference type="InterPro" id="IPR055611">
    <property type="entry name" value="DUF7187"/>
</dbReference>
<name>A0A873WEL5_9CAUD</name>
<organism evidence="1 2">
    <name type="scientific">Streptomyces phage Sentinel</name>
    <dbReference type="NCBI Taxonomy" id="2767584"/>
    <lineage>
        <taxon>Viruses</taxon>
        <taxon>Duplodnaviria</taxon>
        <taxon>Heunggongvirae</taxon>
        <taxon>Uroviricota</taxon>
        <taxon>Caudoviricetes</taxon>
        <taxon>Arquatrovirinae</taxon>
        <taxon>Sentinelvirus</taxon>
        <taxon>Sentinelvirus sentinel</taxon>
    </lineage>
</organism>
<keyword evidence="2" id="KW-1185">Reference proteome</keyword>
<dbReference type="Pfam" id="PF23816">
    <property type="entry name" value="DUF7187"/>
    <property type="match status" value="1"/>
</dbReference>